<keyword evidence="1" id="KW-1185">Reference proteome</keyword>
<name>A0A6J3M552_9PEZI</name>
<protein>
    <submittedName>
        <fullName evidence="2">Uncharacterized protein</fullName>
    </submittedName>
</protein>
<accession>A0A6J3M552</accession>
<proteinExistence type="predicted"/>
<evidence type="ECO:0000313" key="2">
    <source>
        <dbReference type="RefSeq" id="XP_033459675.1"/>
    </source>
</evidence>
<reference evidence="2" key="1">
    <citation type="submission" date="2020-01" db="EMBL/GenBank/DDBJ databases">
        <authorList>
            <consortium name="DOE Joint Genome Institute"/>
            <person name="Haridas S."/>
            <person name="Albert R."/>
            <person name="Binder M."/>
            <person name="Bloem J."/>
            <person name="Labutti K."/>
            <person name="Salamov A."/>
            <person name="Andreopoulos B."/>
            <person name="Baker S.E."/>
            <person name="Barry K."/>
            <person name="Bills G."/>
            <person name="Bluhm B.H."/>
            <person name="Cannon C."/>
            <person name="Castanera R."/>
            <person name="Culley D.E."/>
            <person name="Daum C."/>
            <person name="Ezra D."/>
            <person name="Gonzalez J.B."/>
            <person name="Henrissat B."/>
            <person name="Kuo A."/>
            <person name="Liang C."/>
            <person name="Lipzen A."/>
            <person name="Lutzoni F."/>
            <person name="Magnuson J."/>
            <person name="Mondo S."/>
            <person name="Nolan M."/>
            <person name="Ohm R."/>
            <person name="Pangilinan J."/>
            <person name="Park H.-J."/>
            <person name="Ramirez L."/>
            <person name="Alfaro M."/>
            <person name="Sun H."/>
            <person name="Tritt A."/>
            <person name="Yoshinaga Y."/>
            <person name="Zwiers L.-H."/>
            <person name="Turgeon B.G."/>
            <person name="Goodwin S.B."/>
            <person name="Spatafora J.W."/>
            <person name="Crous P.W."/>
            <person name="Grigoriev I.V."/>
        </authorList>
    </citation>
    <scope>NUCLEOTIDE SEQUENCE</scope>
    <source>
        <strain evidence="2">CBS 342.82</strain>
    </source>
</reference>
<gene>
    <name evidence="2" type="ORF">K489DRAFT_212789</name>
</gene>
<organism evidence="2">
    <name type="scientific">Dissoconium aciculare CBS 342.82</name>
    <dbReference type="NCBI Taxonomy" id="1314786"/>
    <lineage>
        <taxon>Eukaryota</taxon>
        <taxon>Fungi</taxon>
        <taxon>Dikarya</taxon>
        <taxon>Ascomycota</taxon>
        <taxon>Pezizomycotina</taxon>
        <taxon>Dothideomycetes</taxon>
        <taxon>Dothideomycetidae</taxon>
        <taxon>Mycosphaerellales</taxon>
        <taxon>Dissoconiaceae</taxon>
        <taxon>Dissoconium</taxon>
    </lineage>
</organism>
<sequence>MRRGVSEEPQSHIIIRTAAIQQRAPQNCLCSRCTPHPQKENSPHIPPRAAQEMQPSISKQTTVQSGLLTCKVIPEKIFDHLSLLLMPCSVLPLPSLGLSFLSAPTARMEKDIQSINPSSHFVPLFLFFSQYRRRSSSSSSLTIDALLLPILP</sequence>
<reference evidence="2" key="2">
    <citation type="submission" date="2020-04" db="EMBL/GenBank/DDBJ databases">
        <authorList>
            <consortium name="NCBI Genome Project"/>
        </authorList>
    </citation>
    <scope>NUCLEOTIDE SEQUENCE</scope>
    <source>
        <strain evidence="2">CBS 342.82</strain>
    </source>
</reference>
<dbReference type="AlphaFoldDB" id="A0A6J3M552"/>
<reference evidence="2" key="3">
    <citation type="submission" date="2025-08" db="UniProtKB">
        <authorList>
            <consortium name="RefSeq"/>
        </authorList>
    </citation>
    <scope>IDENTIFICATION</scope>
    <source>
        <strain evidence="2">CBS 342.82</strain>
    </source>
</reference>
<evidence type="ECO:0000313" key="1">
    <source>
        <dbReference type="Proteomes" id="UP000504637"/>
    </source>
</evidence>
<dbReference type="RefSeq" id="XP_033459675.1">
    <property type="nucleotide sequence ID" value="XM_033599667.1"/>
</dbReference>
<dbReference type="Proteomes" id="UP000504637">
    <property type="component" value="Unplaced"/>
</dbReference>
<dbReference type="GeneID" id="54357466"/>